<reference evidence="1" key="1">
    <citation type="journal article" date="2020" name="mSystems">
        <title>Genome- and Community-Level Interaction Insights into Carbon Utilization and Element Cycling Functions of Hydrothermarchaeota in Hydrothermal Sediment.</title>
        <authorList>
            <person name="Zhou Z."/>
            <person name="Liu Y."/>
            <person name="Xu W."/>
            <person name="Pan J."/>
            <person name="Luo Z.H."/>
            <person name="Li M."/>
        </authorList>
    </citation>
    <scope>NUCLEOTIDE SEQUENCE [LARGE SCALE GENOMIC DNA]</scope>
    <source>
        <strain evidence="1">SpSt-61</strain>
    </source>
</reference>
<dbReference type="AlphaFoldDB" id="A0A7V4KEK8"/>
<proteinExistence type="predicted"/>
<accession>A0A7V4KEK8</accession>
<evidence type="ECO:0000313" key="1">
    <source>
        <dbReference type="EMBL" id="HGU53647.1"/>
    </source>
</evidence>
<comment type="caution">
    <text evidence="1">The sequence shown here is derived from an EMBL/GenBank/DDBJ whole genome shotgun (WGS) entry which is preliminary data.</text>
</comment>
<protein>
    <submittedName>
        <fullName evidence="1">Uncharacterized protein</fullName>
    </submittedName>
</protein>
<gene>
    <name evidence="1" type="ORF">ENT78_09045</name>
</gene>
<dbReference type="EMBL" id="DSZZ01000423">
    <property type="protein sequence ID" value="HGU53647.1"/>
    <property type="molecule type" value="Genomic_DNA"/>
</dbReference>
<name>A0A7V4KEK8_FERPE</name>
<organism evidence="1">
    <name type="scientific">Fervidobacterium pennivorans</name>
    <dbReference type="NCBI Taxonomy" id="93466"/>
    <lineage>
        <taxon>Bacteria</taxon>
        <taxon>Thermotogati</taxon>
        <taxon>Thermotogota</taxon>
        <taxon>Thermotogae</taxon>
        <taxon>Thermotogales</taxon>
        <taxon>Fervidobacteriaceae</taxon>
        <taxon>Fervidobacterium</taxon>
    </lineage>
</organism>
<sequence>MFQIKRIYHIHFEELREFINQIIEPTDRPFLTYDKLWDKISNHIANYGAELLVITTPEKAITLSKDNFSKSDIERRIPEIYEYCLEQGVLLSSQDSLESAYLEPFVFKVEEYNSYLAYGAVFDLTKDLEKQIKNMADEIGTKGFLIRTRSLGYVFLSYYSGDLADFLRETVTELLSNTSPQPKYVPYRYEGNNGLEEPILFETEIKYPLVINTPGEKKLMFRIYANLQRQKDPFENEYKEFYESMHFDPFDTSDEDD</sequence>